<organism evidence="1 2">
    <name type="scientific">Pararhodobacter zhoushanensis</name>
    <dbReference type="NCBI Taxonomy" id="2479545"/>
    <lineage>
        <taxon>Bacteria</taxon>
        <taxon>Pseudomonadati</taxon>
        <taxon>Pseudomonadota</taxon>
        <taxon>Alphaproteobacteria</taxon>
        <taxon>Rhodobacterales</taxon>
        <taxon>Paracoccaceae</taxon>
        <taxon>Pararhodobacter</taxon>
    </lineage>
</organism>
<gene>
    <name evidence="1" type="ORF">OKW52_11135</name>
</gene>
<sequence>MNVYHCMIDLKSDARALAFAHALEAWMNQLRDAGRIMNWRLLRRKLNLAGEGGADFLLEIEVEDLAQLDAAFRFLGRGDDDAWQRYDKMHQFIARAEFGLYRPFPDPERVERMALI</sequence>
<keyword evidence="2" id="KW-1185">Reference proteome</keyword>
<comment type="caution">
    <text evidence="1">The sequence shown here is derived from an EMBL/GenBank/DDBJ whole genome shotgun (WGS) entry which is preliminary data.</text>
</comment>
<dbReference type="Proteomes" id="UP001208938">
    <property type="component" value="Unassembled WGS sequence"/>
</dbReference>
<accession>A0ABT3GZ37</accession>
<protein>
    <submittedName>
        <fullName evidence="1">Uncharacterized protein</fullName>
    </submittedName>
</protein>
<dbReference type="EMBL" id="JAPDFL010000001">
    <property type="protein sequence ID" value="MCW1932792.1"/>
    <property type="molecule type" value="Genomic_DNA"/>
</dbReference>
<name>A0ABT3GZ37_9RHOB</name>
<dbReference type="InterPro" id="IPR046722">
    <property type="entry name" value="DUF6614"/>
</dbReference>
<dbReference type="RefSeq" id="WP_264505765.1">
    <property type="nucleotide sequence ID" value="NZ_JAPDFL010000001.1"/>
</dbReference>
<proteinExistence type="predicted"/>
<dbReference type="Pfam" id="PF20319">
    <property type="entry name" value="DUF6614"/>
    <property type="match status" value="1"/>
</dbReference>
<evidence type="ECO:0000313" key="1">
    <source>
        <dbReference type="EMBL" id="MCW1932792.1"/>
    </source>
</evidence>
<evidence type="ECO:0000313" key="2">
    <source>
        <dbReference type="Proteomes" id="UP001208938"/>
    </source>
</evidence>
<reference evidence="1 2" key="1">
    <citation type="submission" date="2022-10" db="EMBL/GenBank/DDBJ databases">
        <title>Pararhodobacter sp. nov., isolated from marine algae.</title>
        <authorList>
            <person name="Choi B.J."/>
            <person name="Kim J.M."/>
            <person name="Lee J.K."/>
            <person name="Choi D.G."/>
            <person name="Jeon C.O."/>
        </authorList>
    </citation>
    <scope>NUCLEOTIDE SEQUENCE [LARGE SCALE GENOMIC DNA]</scope>
    <source>
        <strain evidence="1 2">ZQ420</strain>
    </source>
</reference>